<dbReference type="Pfam" id="PF02770">
    <property type="entry name" value="Acyl-CoA_dh_M"/>
    <property type="match status" value="1"/>
</dbReference>
<evidence type="ECO:0000259" key="1">
    <source>
        <dbReference type="Pfam" id="PF02770"/>
    </source>
</evidence>
<dbReference type="Proteomes" id="UP001165524">
    <property type="component" value="Unassembled WGS sequence"/>
</dbReference>
<dbReference type="RefSeq" id="WP_246952142.1">
    <property type="nucleotide sequence ID" value="NZ_JALKII010000006.1"/>
</dbReference>
<sequence length="322" mass="34125">MSTILNTPPPDTSLNDNLGWLLQTSHAVAAQPSLHTWRAVWQGLASEADDPVALALRGGFMADRIGWAFAAGYQAALRALVPGVRPEEILALAATEPAGNRPRDIETRCAETVEGWRLDGHKSWITLGGDCTAVLVVARLADDDEKARPRLKVLRVPAIAAGLEWPPSPPLPFIPELPHSQCLLKAVVVPAAAMLPGDGYSDYVKPFRTIEDVFVNLAVLAYALREARARGWPQALQERLVAALCSLAALAGQHPASAATHVALAGALAVAGALYQETGVLMQQADDAAAARWCRDAPLFGVAGKARAARTVRAWEQLAGAG</sequence>
<evidence type="ECO:0000313" key="3">
    <source>
        <dbReference type="Proteomes" id="UP001165524"/>
    </source>
</evidence>
<keyword evidence="3" id="KW-1185">Reference proteome</keyword>
<dbReference type="InterPro" id="IPR046373">
    <property type="entry name" value="Acyl-CoA_Oxase/DH_mid-dom_sf"/>
</dbReference>
<comment type="caution">
    <text evidence="2">The sequence shown here is derived from an EMBL/GenBank/DDBJ whole genome shotgun (WGS) entry which is preliminary data.</text>
</comment>
<dbReference type="InterPro" id="IPR006091">
    <property type="entry name" value="Acyl-CoA_Oxase/DH_mid-dom"/>
</dbReference>
<name>A0ABT0E818_9GAMM</name>
<dbReference type="Gene3D" id="2.40.110.10">
    <property type="entry name" value="Butyryl-CoA Dehydrogenase, subunit A, domain 2"/>
    <property type="match status" value="1"/>
</dbReference>
<evidence type="ECO:0000313" key="2">
    <source>
        <dbReference type="EMBL" id="MCK0537980.1"/>
    </source>
</evidence>
<gene>
    <name evidence="2" type="ORF">MU846_09685</name>
</gene>
<dbReference type="EMBL" id="JALKII010000006">
    <property type="protein sequence ID" value="MCK0537980.1"/>
    <property type="molecule type" value="Genomic_DNA"/>
</dbReference>
<dbReference type="InterPro" id="IPR009100">
    <property type="entry name" value="AcylCoA_DH/oxidase_NM_dom_sf"/>
</dbReference>
<proteinExistence type="predicted"/>
<protein>
    <submittedName>
        <fullName evidence="2">Acyl-CoA dehydrogenase family protein</fullName>
    </submittedName>
</protein>
<reference evidence="2" key="1">
    <citation type="submission" date="2022-04" db="EMBL/GenBank/DDBJ databases">
        <title>Alcanivorax sp. CY1518 draft genome sequence.</title>
        <authorList>
            <person name="Zhao G."/>
            <person name="An M."/>
        </authorList>
    </citation>
    <scope>NUCLEOTIDE SEQUENCE</scope>
    <source>
        <strain evidence="2">CY1518</strain>
    </source>
</reference>
<dbReference type="SUPFAM" id="SSF56645">
    <property type="entry name" value="Acyl-CoA dehydrogenase NM domain-like"/>
    <property type="match status" value="1"/>
</dbReference>
<organism evidence="2 3">
    <name type="scientific">Alcanivorax quisquiliarum</name>
    <dbReference type="NCBI Taxonomy" id="2933565"/>
    <lineage>
        <taxon>Bacteria</taxon>
        <taxon>Pseudomonadati</taxon>
        <taxon>Pseudomonadota</taxon>
        <taxon>Gammaproteobacteria</taxon>
        <taxon>Oceanospirillales</taxon>
        <taxon>Alcanivoracaceae</taxon>
        <taxon>Alcanivorax</taxon>
    </lineage>
</organism>
<accession>A0ABT0E818</accession>
<feature type="domain" description="Acyl-CoA oxidase/dehydrogenase middle" evidence="1">
    <location>
        <begin position="91"/>
        <end position="168"/>
    </location>
</feature>